<name>A0AAD7ASM5_9AGAR</name>
<gene>
    <name evidence="3" type="ORF">DFH08DRAFT_949204</name>
</gene>
<dbReference type="InterPro" id="IPR041457">
    <property type="entry name" value="CxC2_KDZ-assoc"/>
</dbReference>
<keyword evidence="4" id="KW-1185">Reference proteome</keyword>
<reference evidence="3" key="1">
    <citation type="submission" date="2023-03" db="EMBL/GenBank/DDBJ databases">
        <title>Massive genome expansion in bonnet fungi (Mycena s.s.) driven by repeated elements and novel gene families across ecological guilds.</title>
        <authorList>
            <consortium name="Lawrence Berkeley National Laboratory"/>
            <person name="Harder C.B."/>
            <person name="Miyauchi S."/>
            <person name="Viragh M."/>
            <person name="Kuo A."/>
            <person name="Thoen E."/>
            <person name="Andreopoulos B."/>
            <person name="Lu D."/>
            <person name="Skrede I."/>
            <person name="Drula E."/>
            <person name="Henrissat B."/>
            <person name="Morin E."/>
            <person name="Kohler A."/>
            <person name="Barry K."/>
            <person name="LaButti K."/>
            <person name="Morin E."/>
            <person name="Salamov A."/>
            <person name="Lipzen A."/>
            <person name="Mereny Z."/>
            <person name="Hegedus B."/>
            <person name="Baldrian P."/>
            <person name="Stursova M."/>
            <person name="Weitz H."/>
            <person name="Taylor A."/>
            <person name="Grigoriev I.V."/>
            <person name="Nagy L.G."/>
            <person name="Martin F."/>
            <person name="Kauserud H."/>
        </authorList>
    </citation>
    <scope>NUCLEOTIDE SEQUENCE</scope>
    <source>
        <strain evidence="3">CBHHK002</strain>
    </source>
</reference>
<dbReference type="PANTHER" id="PTHR33104:SF2">
    <property type="entry name" value="CXC3 LIKE CYSTEINE CLUSTER DOMAIN-CONTAINING PROTEIN"/>
    <property type="match status" value="1"/>
</dbReference>
<organism evidence="3 4">
    <name type="scientific">Mycena albidolilacea</name>
    <dbReference type="NCBI Taxonomy" id="1033008"/>
    <lineage>
        <taxon>Eukaryota</taxon>
        <taxon>Fungi</taxon>
        <taxon>Dikarya</taxon>
        <taxon>Basidiomycota</taxon>
        <taxon>Agaricomycotina</taxon>
        <taxon>Agaricomycetes</taxon>
        <taxon>Agaricomycetidae</taxon>
        <taxon>Agaricales</taxon>
        <taxon>Marasmiineae</taxon>
        <taxon>Mycenaceae</taxon>
        <taxon>Mycena</taxon>
    </lineage>
</organism>
<comment type="caution">
    <text evidence="3">The sequence shown here is derived from an EMBL/GenBank/DDBJ whole genome shotgun (WGS) entry which is preliminary data.</text>
</comment>
<proteinExistence type="predicted"/>
<dbReference type="EMBL" id="JARIHO010000002">
    <property type="protein sequence ID" value="KAJ7367231.1"/>
    <property type="molecule type" value="Genomic_DNA"/>
</dbReference>
<feature type="compositionally biased region" description="Acidic residues" evidence="1">
    <location>
        <begin position="1024"/>
        <end position="1037"/>
    </location>
</feature>
<dbReference type="AlphaFoldDB" id="A0AAD7ASM5"/>
<accession>A0AAD7ASM5</accession>
<dbReference type="PANTHER" id="PTHR33104">
    <property type="entry name" value="SI:DKEY-29D5.2"/>
    <property type="match status" value="1"/>
</dbReference>
<sequence>MEQITGRVAPDAVIPTFVDRVSNDQRRRYREELPVDPPSPIKRARVAPMSLLLLPTLFLIPRFRRYPTILPSQKDMRWVLTLTTRHRIRERPWLLESLSHQSVEPALHRFRVRRDTYLGALLYRAGRMRADIELCRSCRDPMAEPTQHIDNPLHCVERWNGQFFEACSLKALGLRVQLGHPPQEWCPEPLEAHTVFVVLHTNGIHEVAVDVCDCEHRVAAGPPEVQMLCMGWFPATDDRPRTCTTLSCLSLFLLNTWQAKTTAYDFYKMLEKLTDNMGAKLPNQYHVLLRMAREYRHLQMLKRAGCRHDPTGVEGTKPGELAIQCPCCPRPGVNLPENWEDVLPEDAFLYILFLAMDACFRLKRRMVSSELKDPSLADGLAYLVESGPYRGWLLTMTDQKEMSTCSGLAALDYANTKYSHGYSATGVGMGVCARHEFIQPNGVGDLQKGERYANMDYIFASLLRHWHQQLKKFVSYDIVCQWWIHLQERLLLLPPLVWLRLSLAFMRFVIPKMHIRGHTLPCQVVFSLNLVPGSTQTDGEGIKCPWANIGGVASSTREMGPGSRADTLNCHWGFWNWQKLVGLAERLRIRTDRALAEYSAQMEAFTTFSMQQAERIPAWQAMVEAYENDLKQKNPYEMAVKGLTEAQVLLQLEQDKAKHVAAGVPSIHRVSPSSFISAALEVRKNNNEFAFRSLHRLRLLQATYTPAAIVALENHTPAADEQPETMQLFLPSALPPEARDQDPVRLLAVIETLMRNAQLATSLATLRNQLHVKARLFTYKELQARNQGANTRVREIVNRNETKIRLHSEKYQMAWEAKRRLEGGDRAKVGWELLRKEDIRCMEDAEDLTLWAKRAERAERREEELRRQGLMPQLTPEERERRRRPGGENVRQVSWIWTGAGTTGTDAELEEALRIEWCKAYACVRRWRKETRLLEEEVRWLPIALEHVSKEWDARAQALALDMMSVEEGEGGICYMMKQAAIYHGIAVWVVVTMTELKFGRGKQRKQAEVDELMGGMGARADHDEEEIGAEEDEEELLDIHGDTADNEHMLGGGEDD</sequence>
<feature type="domain" description="CxC2-like cysteine cluster KDZ transposase-associated" evidence="2">
    <location>
        <begin position="169"/>
        <end position="278"/>
    </location>
</feature>
<feature type="region of interest" description="Disordered" evidence="1">
    <location>
        <begin position="862"/>
        <end position="886"/>
    </location>
</feature>
<evidence type="ECO:0000313" key="3">
    <source>
        <dbReference type="EMBL" id="KAJ7367231.1"/>
    </source>
</evidence>
<feature type="compositionally biased region" description="Basic and acidic residues" evidence="1">
    <location>
        <begin position="1038"/>
        <end position="1049"/>
    </location>
</feature>
<feature type="region of interest" description="Disordered" evidence="1">
    <location>
        <begin position="1015"/>
        <end position="1057"/>
    </location>
</feature>
<dbReference type="Pfam" id="PF18758">
    <property type="entry name" value="KDZ"/>
    <property type="match status" value="1"/>
</dbReference>
<dbReference type="Proteomes" id="UP001218218">
    <property type="component" value="Unassembled WGS sequence"/>
</dbReference>
<protein>
    <recommendedName>
        <fullName evidence="2">CxC2-like cysteine cluster KDZ transposase-associated domain-containing protein</fullName>
    </recommendedName>
</protein>
<dbReference type="InterPro" id="IPR040521">
    <property type="entry name" value="KDZ"/>
</dbReference>
<evidence type="ECO:0000256" key="1">
    <source>
        <dbReference type="SAM" id="MobiDB-lite"/>
    </source>
</evidence>
<evidence type="ECO:0000259" key="2">
    <source>
        <dbReference type="Pfam" id="PF18803"/>
    </source>
</evidence>
<dbReference type="Pfam" id="PF18803">
    <property type="entry name" value="CxC2"/>
    <property type="match status" value="1"/>
</dbReference>
<evidence type="ECO:0000313" key="4">
    <source>
        <dbReference type="Proteomes" id="UP001218218"/>
    </source>
</evidence>